<accession>A0A1X7SJM1</accession>
<sequence length="164" mass="17535">AGIDDGTYDSHGFNEMTAAPLLANNPTEGGNERKGGNSIAIIGGVVAFICVALMVIIVIVLILTIIMKKRRKDLSRNAGYLMDNNLYLDDNKTSSATNPCHHSKEHDGKEALSQHSDTVAVDATYSVITPQATTVICEEGDGRYENMSGGQGNESVYETIASEI</sequence>
<keyword evidence="2" id="KW-0472">Membrane</keyword>
<reference evidence="3" key="1">
    <citation type="submission" date="2017-05" db="UniProtKB">
        <authorList>
            <consortium name="EnsemblMetazoa"/>
        </authorList>
    </citation>
    <scope>IDENTIFICATION</scope>
</reference>
<dbReference type="AlphaFoldDB" id="A0A1X7SJM1"/>
<feature type="region of interest" description="Disordered" evidence="1">
    <location>
        <begin position="94"/>
        <end position="115"/>
    </location>
</feature>
<dbReference type="EnsemblMetazoa" id="Aqu2.1.02259_001">
    <property type="protein sequence ID" value="Aqu2.1.02259_001"/>
    <property type="gene ID" value="Aqu2.1.02259"/>
</dbReference>
<organism evidence="3">
    <name type="scientific">Amphimedon queenslandica</name>
    <name type="common">Sponge</name>
    <dbReference type="NCBI Taxonomy" id="400682"/>
    <lineage>
        <taxon>Eukaryota</taxon>
        <taxon>Metazoa</taxon>
        <taxon>Porifera</taxon>
        <taxon>Demospongiae</taxon>
        <taxon>Heteroscleromorpha</taxon>
        <taxon>Haplosclerida</taxon>
        <taxon>Niphatidae</taxon>
        <taxon>Amphimedon</taxon>
    </lineage>
</organism>
<feature type="compositionally biased region" description="Basic and acidic residues" evidence="1">
    <location>
        <begin position="102"/>
        <end position="112"/>
    </location>
</feature>
<protein>
    <submittedName>
        <fullName evidence="3">Uncharacterized protein</fullName>
    </submittedName>
</protein>
<keyword evidence="2" id="KW-0812">Transmembrane</keyword>
<evidence type="ECO:0000313" key="3">
    <source>
        <dbReference type="EnsemblMetazoa" id="Aqu2.1.02259_001"/>
    </source>
</evidence>
<keyword evidence="2" id="KW-1133">Transmembrane helix</keyword>
<proteinExistence type="predicted"/>
<feature type="transmembrane region" description="Helical" evidence="2">
    <location>
        <begin position="39"/>
        <end position="66"/>
    </location>
</feature>
<evidence type="ECO:0000256" key="1">
    <source>
        <dbReference type="SAM" id="MobiDB-lite"/>
    </source>
</evidence>
<name>A0A1X7SJM1_AMPQE</name>
<dbReference type="InParanoid" id="A0A1X7SJM1"/>
<evidence type="ECO:0000256" key="2">
    <source>
        <dbReference type="SAM" id="Phobius"/>
    </source>
</evidence>